<feature type="region of interest" description="Disordered" evidence="1">
    <location>
        <begin position="27"/>
        <end position="57"/>
    </location>
</feature>
<dbReference type="EMBL" id="FR718531">
    <property type="protein sequence ID" value="CBX70507.1"/>
    <property type="molecule type" value="Genomic_DNA"/>
</dbReference>
<dbReference type="AlphaFoldDB" id="F4MXE9"/>
<sequence>MHNRKCTLKPLGDMTLGGGNRILVGMIGTNNSSNKPREKMANSNRTGGDASRDLALNSQGVGRRLHWQQPVMMMAKANFFPTRASWQCVASYKPV</sequence>
<gene>
    <name evidence="2" type="ORF">YEW_AV04370</name>
</gene>
<organism evidence="2">
    <name type="scientific">Yersinia enterocolitica W22703</name>
    <dbReference type="NCBI Taxonomy" id="913028"/>
    <lineage>
        <taxon>Bacteria</taxon>
        <taxon>Pseudomonadati</taxon>
        <taxon>Pseudomonadota</taxon>
        <taxon>Gammaproteobacteria</taxon>
        <taxon>Enterobacterales</taxon>
        <taxon>Yersiniaceae</taxon>
        <taxon>Yersinia</taxon>
    </lineage>
</organism>
<evidence type="ECO:0000256" key="1">
    <source>
        <dbReference type="SAM" id="MobiDB-lite"/>
    </source>
</evidence>
<accession>F4MXE9</accession>
<protein>
    <submittedName>
        <fullName evidence="2">Uncharacterized protein</fullName>
    </submittedName>
</protein>
<evidence type="ECO:0000313" key="2">
    <source>
        <dbReference type="EMBL" id="CBX70507.1"/>
    </source>
</evidence>
<reference evidence="2" key="1">
    <citation type="journal article" date="2011" name="BMC Genomics">
        <title>Shotgun sequencing of Yersinia enterocolitica strain W22703 (biotype 2, serotype O:9): genomic evidence for oscillation between invertebrates and mammals.</title>
        <authorList>
            <person name="Fuchs T.M."/>
            <person name="Brandt K."/>
            <person name="Starke M."/>
            <person name="Rattei T."/>
        </authorList>
    </citation>
    <scope>NUCLEOTIDE SEQUENCE</scope>
</reference>
<proteinExistence type="predicted"/>
<name>F4MXE9_YEREN</name>